<reference evidence="2" key="1">
    <citation type="submission" date="2016-10" db="EMBL/GenBank/DDBJ databases">
        <authorList>
            <person name="Varghese N."/>
            <person name="Submissions S."/>
        </authorList>
    </citation>
    <scope>NUCLEOTIDE SEQUENCE [LARGE SCALE GENOMIC DNA]</scope>
    <source>
        <strain evidence="2">DSM 19315</strain>
    </source>
</reference>
<evidence type="ECO:0000313" key="2">
    <source>
        <dbReference type="Proteomes" id="UP000199642"/>
    </source>
</evidence>
<sequence>MIDDMKTTEKINITTKNLASGNCQVKFFVEDEQKPQYGYLLISEPKPVGEIILEIQNRLAQRQAAKQNINPLFPIEPVSEDHNFYLFSA</sequence>
<dbReference type="EMBL" id="FOPC01000010">
    <property type="protein sequence ID" value="SFG91321.1"/>
    <property type="molecule type" value="Genomic_DNA"/>
</dbReference>
<dbReference type="AlphaFoldDB" id="A0A1I2VVN4"/>
<dbReference type="STRING" id="435880.SAMN04487988_11081"/>
<keyword evidence="2" id="KW-1185">Reference proteome</keyword>
<dbReference type="Proteomes" id="UP000199642">
    <property type="component" value="Unassembled WGS sequence"/>
</dbReference>
<organism evidence="1 2">
    <name type="scientific">Algoriphagus hitonicola</name>
    <dbReference type="NCBI Taxonomy" id="435880"/>
    <lineage>
        <taxon>Bacteria</taxon>
        <taxon>Pseudomonadati</taxon>
        <taxon>Bacteroidota</taxon>
        <taxon>Cytophagia</taxon>
        <taxon>Cytophagales</taxon>
        <taxon>Cyclobacteriaceae</taxon>
        <taxon>Algoriphagus</taxon>
    </lineage>
</organism>
<evidence type="ECO:0000313" key="1">
    <source>
        <dbReference type="EMBL" id="SFG91321.1"/>
    </source>
</evidence>
<protein>
    <submittedName>
        <fullName evidence="1">Uncharacterized protein</fullName>
    </submittedName>
</protein>
<proteinExistence type="predicted"/>
<name>A0A1I2VVN4_9BACT</name>
<gene>
    <name evidence="1" type="ORF">SAMN04487988_11081</name>
</gene>
<accession>A0A1I2VVN4</accession>